<organism evidence="1 2">
    <name type="scientific">Parelaphostrongylus tenuis</name>
    <name type="common">Meningeal worm</name>
    <dbReference type="NCBI Taxonomy" id="148309"/>
    <lineage>
        <taxon>Eukaryota</taxon>
        <taxon>Metazoa</taxon>
        <taxon>Ecdysozoa</taxon>
        <taxon>Nematoda</taxon>
        <taxon>Chromadorea</taxon>
        <taxon>Rhabditida</taxon>
        <taxon>Rhabditina</taxon>
        <taxon>Rhabditomorpha</taxon>
        <taxon>Strongyloidea</taxon>
        <taxon>Metastrongylidae</taxon>
        <taxon>Parelaphostrongylus</taxon>
    </lineage>
</organism>
<sequence length="109" mass="11848">MKPRIFSLTAIVIVLLLMYIQMLRVRIALLLALAAFMSSESASVGMTCSMCKSELTSINEKIQSSSGLASQLGGSVSQGCEELEDESEREDCRKALNDHFSLIPQACSN</sequence>
<comment type="caution">
    <text evidence="1">The sequence shown here is derived from an EMBL/GenBank/DDBJ whole genome shotgun (WGS) entry which is preliminary data.</text>
</comment>
<reference evidence="1" key="1">
    <citation type="submission" date="2021-06" db="EMBL/GenBank/DDBJ databases">
        <title>Parelaphostrongylus tenuis whole genome reference sequence.</title>
        <authorList>
            <person name="Garwood T.J."/>
            <person name="Larsen P.A."/>
            <person name="Fountain-Jones N.M."/>
            <person name="Garbe J.R."/>
            <person name="Macchietto M.G."/>
            <person name="Kania S.A."/>
            <person name="Gerhold R.W."/>
            <person name="Richards J.E."/>
            <person name="Wolf T.M."/>
        </authorList>
    </citation>
    <scope>NUCLEOTIDE SEQUENCE</scope>
    <source>
        <strain evidence="1">MNPRO001-30</strain>
        <tissue evidence="1">Meninges</tissue>
    </source>
</reference>
<dbReference type="EMBL" id="JAHQIW010001244">
    <property type="protein sequence ID" value="KAJ1351872.1"/>
    <property type="molecule type" value="Genomic_DNA"/>
</dbReference>
<dbReference type="AlphaFoldDB" id="A0AAD5M460"/>
<evidence type="ECO:0000313" key="2">
    <source>
        <dbReference type="Proteomes" id="UP001196413"/>
    </source>
</evidence>
<proteinExistence type="predicted"/>
<name>A0AAD5M460_PARTN</name>
<dbReference type="Proteomes" id="UP001196413">
    <property type="component" value="Unassembled WGS sequence"/>
</dbReference>
<protein>
    <recommendedName>
        <fullName evidence="3">Saposin B-type domain-containing protein</fullName>
    </recommendedName>
</protein>
<accession>A0AAD5M460</accession>
<evidence type="ECO:0000313" key="1">
    <source>
        <dbReference type="EMBL" id="KAJ1351872.1"/>
    </source>
</evidence>
<evidence type="ECO:0008006" key="3">
    <source>
        <dbReference type="Google" id="ProtNLM"/>
    </source>
</evidence>
<gene>
    <name evidence="1" type="ORF">KIN20_008036</name>
</gene>
<keyword evidence="2" id="KW-1185">Reference proteome</keyword>